<keyword evidence="3 7" id="KW-0812">Transmembrane</keyword>
<sequence length="131" mass="14620">MKINYAFFYFTSTEPPYNRLDEDQGKQELPAQQGYPPQQEYPPQYGYSMVNTAENQQICLTPTSTVVTRVTQVQPDDHLALSIFVLICCCLPVGIVAVIKASEVCMARSHCKNDHGSTTSIVLLSCSKTYC</sequence>
<keyword evidence="9" id="KW-1185">Reference proteome</keyword>
<evidence type="ECO:0000256" key="6">
    <source>
        <dbReference type="SAM" id="MobiDB-lite"/>
    </source>
</evidence>
<accession>A0A9Q1CS19</accession>
<dbReference type="EMBL" id="JAIZAY010000001">
    <property type="protein sequence ID" value="KAJ8049823.1"/>
    <property type="molecule type" value="Genomic_DNA"/>
</dbReference>
<evidence type="ECO:0000313" key="9">
    <source>
        <dbReference type="Proteomes" id="UP001152320"/>
    </source>
</evidence>
<name>A0A9Q1CS19_HOLLE</name>
<evidence type="ECO:0000313" key="8">
    <source>
        <dbReference type="EMBL" id="KAJ8049823.1"/>
    </source>
</evidence>
<evidence type="ECO:0000256" key="4">
    <source>
        <dbReference type="ARBA" id="ARBA00022989"/>
    </source>
</evidence>
<proteinExistence type="inferred from homology"/>
<keyword evidence="4 7" id="KW-1133">Transmembrane helix</keyword>
<organism evidence="8 9">
    <name type="scientific">Holothuria leucospilota</name>
    <name type="common">Black long sea cucumber</name>
    <name type="synonym">Mertensiothuria leucospilota</name>
    <dbReference type="NCBI Taxonomy" id="206669"/>
    <lineage>
        <taxon>Eukaryota</taxon>
        <taxon>Metazoa</taxon>
        <taxon>Echinodermata</taxon>
        <taxon>Eleutherozoa</taxon>
        <taxon>Echinozoa</taxon>
        <taxon>Holothuroidea</taxon>
        <taxon>Aspidochirotacea</taxon>
        <taxon>Aspidochirotida</taxon>
        <taxon>Holothuriidae</taxon>
        <taxon>Holothuria</taxon>
    </lineage>
</organism>
<keyword evidence="5 7" id="KW-0472">Membrane</keyword>
<dbReference type="Proteomes" id="UP001152320">
    <property type="component" value="Chromosome 1"/>
</dbReference>
<dbReference type="InterPro" id="IPR007593">
    <property type="entry name" value="CD225/Dispanin_fam"/>
</dbReference>
<protein>
    <submittedName>
        <fullName evidence="8">Uncharacterized protein</fullName>
    </submittedName>
</protein>
<dbReference type="OrthoDB" id="6083617at2759"/>
<evidence type="ECO:0000256" key="5">
    <source>
        <dbReference type="ARBA" id="ARBA00023136"/>
    </source>
</evidence>
<feature type="transmembrane region" description="Helical" evidence="7">
    <location>
        <begin position="79"/>
        <end position="99"/>
    </location>
</feature>
<dbReference type="PANTHER" id="PTHR14948:SF25">
    <property type="entry name" value="DUF4190 DOMAIN-CONTAINING PROTEIN"/>
    <property type="match status" value="1"/>
</dbReference>
<comment type="caution">
    <text evidence="8">The sequence shown here is derived from an EMBL/GenBank/DDBJ whole genome shotgun (WGS) entry which is preliminary data.</text>
</comment>
<reference evidence="8" key="1">
    <citation type="submission" date="2021-10" db="EMBL/GenBank/DDBJ databases">
        <title>Tropical sea cucumber genome reveals ecological adaptation and Cuvierian tubules defense mechanism.</title>
        <authorList>
            <person name="Chen T."/>
        </authorList>
    </citation>
    <scope>NUCLEOTIDE SEQUENCE</scope>
    <source>
        <strain evidence="8">Nanhai2018</strain>
        <tissue evidence="8">Muscle</tissue>
    </source>
</reference>
<evidence type="ECO:0000256" key="1">
    <source>
        <dbReference type="ARBA" id="ARBA00004370"/>
    </source>
</evidence>
<evidence type="ECO:0000256" key="3">
    <source>
        <dbReference type="ARBA" id="ARBA00022692"/>
    </source>
</evidence>
<dbReference type="AlphaFoldDB" id="A0A9Q1CS19"/>
<evidence type="ECO:0000256" key="7">
    <source>
        <dbReference type="SAM" id="Phobius"/>
    </source>
</evidence>
<dbReference type="PANTHER" id="PTHR14948">
    <property type="entry name" value="NG5"/>
    <property type="match status" value="1"/>
</dbReference>
<feature type="region of interest" description="Disordered" evidence="6">
    <location>
        <begin position="16"/>
        <end position="39"/>
    </location>
</feature>
<gene>
    <name evidence="8" type="ORF">HOLleu_02739</name>
</gene>
<comment type="subcellular location">
    <subcellularLocation>
        <location evidence="1">Membrane</location>
    </subcellularLocation>
</comment>
<comment type="similarity">
    <text evidence="2">Belongs to the CD225/Dispanin family.</text>
</comment>
<evidence type="ECO:0000256" key="2">
    <source>
        <dbReference type="ARBA" id="ARBA00006843"/>
    </source>
</evidence>
<dbReference type="Pfam" id="PF04505">
    <property type="entry name" value="CD225"/>
    <property type="match status" value="1"/>
</dbReference>
<dbReference type="InterPro" id="IPR051423">
    <property type="entry name" value="CD225/Dispanin"/>
</dbReference>
<dbReference type="GO" id="GO:0016020">
    <property type="term" value="C:membrane"/>
    <property type="evidence" value="ECO:0007669"/>
    <property type="project" value="UniProtKB-SubCell"/>
</dbReference>